<proteinExistence type="predicted"/>
<evidence type="ECO:0008006" key="3">
    <source>
        <dbReference type="Google" id="ProtNLM"/>
    </source>
</evidence>
<evidence type="ECO:0000313" key="1">
    <source>
        <dbReference type="EMBL" id="VUC34393.1"/>
    </source>
</evidence>
<keyword evidence="2" id="KW-1185">Reference proteome</keyword>
<name>A0ABY6USN5_BIOOC</name>
<sequence>MGRNQAYCCICGGPFLEPGTRENEPGAWLCYPVLWTTAHNTKDGADLDMYQHEISLRYTYDLVDRVDDSQRRVLEEKATYREHNLFLISESSKEVPAFHVFGDTYWDKSALYFALHNQCSKLVQRFISTRHESHDVFHISDKDEICSVKQLWEVLFARVPASGCNHASNIEHPTRYYGVARLHRTEWEPDDDLLIGELVEADPIEVPKLTESILDNLEPCVSSTQSDETSNNIIDQDWWFNKLIAKEDIPWIWDLDEDQVRKKQRTGAWDWELLIKKLSRPDIYRPEDETLRLPLGLRNRRRIWRCIEEARLGDI</sequence>
<comment type="caution">
    <text evidence="1">The sequence shown here is derived from an EMBL/GenBank/DDBJ whole genome shotgun (WGS) entry which is preliminary data.</text>
</comment>
<organism evidence="1 2">
    <name type="scientific">Bionectria ochroleuca</name>
    <name type="common">Gliocladium roseum</name>
    <dbReference type="NCBI Taxonomy" id="29856"/>
    <lineage>
        <taxon>Eukaryota</taxon>
        <taxon>Fungi</taxon>
        <taxon>Dikarya</taxon>
        <taxon>Ascomycota</taxon>
        <taxon>Pezizomycotina</taxon>
        <taxon>Sordariomycetes</taxon>
        <taxon>Hypocreomycetidae</taxon>
        <taxon>Hypocreales</taxon>
        <taxon>Bionectriaceae</taxon>
        <taxon>Clonostachys</taxon>
    </lineage>
</organism>
<dbReference type="EMBL" id="CABFNS010000882">
    <property type="protein sequence ID" value="VUC34393.1"/>
    <property type="molecule type" value="Genomic_DNA"/>
</dbReference>
<accession>A0ABY6USN5</accession>
<evidence type="ECO:0000313" key="2">
    <source>
        <dbReference type="Proteomes" id="UP000766486"/>
    </source>
</evidence>
<gene>
    <name evidence="1" type="ORF">CLO192961_LOCUS380575</name>
</gene>
<reference evidence="1 2" key="1">
    <citation type="submission" date="2019-06" db="EMBL/GenBank/DDBJ databases">
        <authorList>
            <person name="Broberg M."/>
        </authorList>
    </citation>
    <scope>NUCLEOTIDE SEQUENCE [LARGE SCALE GENOMIC DNA]</scope>
</reference>
<protein>
    <recommendedName>
        <fullName evidence="3">Heterokaryon incompatibility domain-containing protein</fullName>
    </recommendedName>
</protein>
<dbReference type="Proteomes" id="UP000766486">
    <property type="component" value="Unassembled WGS sequence"/>
</dbReference>